<comment type="catalytic activity">
    <reaction evidence="9">
        <text>alpha-D-glucose 1-phosphate + ATP + H(+) = ADP-alpha-D-glucose + diphosphate</text>
        <dbReference type="Rhea" id="RHEA:12120"/>
        <dbReference type="ChEBI" id="CHEBI:15378"/>
        <dbReference type="ChEBI" id="CHEBI:30616"/>
        <dbReference type="ChEBI" id="CHEBI:33019"/>
        <dbReference type="ChEBI" id="CHEBI:57498"/>
        <dbReference type="ChEBI" id="CHEBI:58601"/>
        <dbReference type="EC" id="2.7.7.27"/>
    </reaction>
</comment>
<reference evidence="12 13" key="1">
    <citation type="submission" date="2024-06" db="EMBL/GenBank/DDBJ databases">
        <title>Sequencing the genomes of 1000 actinobacteria strains.</title>
        <authorList>
            <person name="Klenk H.-P."/>
        </authorList>
    </citation>
    <scope>NUCLEOTIDE SEQUENCE [LARGE SCALE GENOMIC DNA]</scope>
    <source>
        <strain evidence="12 13">DSM 44265</strain>
    </source>
</reference>
<evidence type="ECO:0000256" key="5">
    <source>
        <dbReference type="ARBA" id="ARBA00022741"/>
    </source>
</evidence>
<accession>A0ABV2NV41</accession>
<keyword evidence="13" id="KW-1185">Reference proteome</keyword>
<evidence type="ECO:0000256" key="4">
    <source>
        <dbReference type="ARBA" id="ARBA00022695"/>
    </source>
</evidence>
<evidence type="ECO:0000313" key="12">
    <source>
        <dbReference type="EMBL" id="MET3943460.1"/>
    </source>
</evidence>
<dbReference type="InterPro" id="IPR005836">
    <property type="entry name" value="ADP_Glu_pyroP_CS"/>
</dbReference>
<comment type="similarity">
    <text evidence="1 9">Belongs to the bacterial/plant glucose-1-phosphate adenylyltransferase family.</text>
</comment>
<dbReference type="InterPro" id="IPR056818">
    <property type="entry name" value="GlmU/GlgC-like_hexapep"/>
</dbReference>
<feature type="domain" description="Glucose-1-phosphate adenylyltransferase/Bifunctional protein GlmU-like C-terminal hexapeptide" evidence="11">
    <location>
        <begin position="324"/>
        <end position="422"/>
    </location>
</feature>
<feature type="binding site" evidence="9">
    <location>
        <begin position="202"/>
        <end position="203"/>
    </location>
    <ligand>
        <name>alpha-D-glucose 1-phosphate</name>
        <dbReference type="ChEBI" id="CHEBI:58601"/>
    </ligand>
</feature>
<evidence type="ECO:0000256" key="3">
    <source>
        <dbReference type="ARBA" id="ARBA00022679"/>
    </source>
</evidence>
<feature type="binding site" evidence="9">
    <location>
        <position position="220"/>
    </location>
    <ligand>
        <name>alpha-D-glucose 1-phosphate</name>
        <dbReference type="ChEBI" id="CHEBI:58601"/>
    </ligand>
</feature>
<dbReference type="InterPro" id="IPR011831">
    <property type="entry name" value="ADP-Glc_PPase"/>
</dbReference>
<comment type="subunit">
    <text evidence="9">Homotetramer.</text>
</comment>
<keyword evidence="4 9" id="KW-0548">Nucleotidyltransferase</keyword>
<sequence length="428" mass="46499">MPAEPTHVRDSLHGPKILISLARMKSQPRVLAIVLAGGEGKRLFPLTADRAKPAVPFGGNYRLIDFVLSNLVNAGYMRIAVLTQYKSHSLDRHVATAWNVSGPTQQYIASVPAQQRRGKRWYSGSADAIVQSLNLIYDDAPDYVLVLGADHVYRMDPSQMVEDHIASGKSATVAGIRVPRSEAHAFGCIQSDDDGTITEFLEKPADPPGTPDDPEVTYASMGNYCFSTEALIQALLEDEQNEDSSHDMGGDIIPYFVAQGEANVYDFSRNEVPGATERDHGYWRDVGTIDSFYEAHMDLISSHPVFNLYNKAWPIHATEDGNLPPAKFVMGGIAQESIVASGSIISGATVRNSVLSTDVRVEEGATVEGSVLMPGVRVGRGAVVRHCILDKNVYVSDGEIIGVDLERDRERFTVSPNGVVCVGKGEVI</sequence>
<organism evidence="12 13">
    <name type="scientific">Corynebacterium mucifaciens</name>
    <dbReference type="NCBI Taxonomy" id="57171"/>
    <lineage>
        <taxon>Bacteria</taxon>
        <taxon>Bacillati</taxon>
        <taxon>Actinomycetota</taxon>
        <taxon>Actinomycetes</taxon>
        <taxon>Mycobacteriales</taxon>
        <taxon>Corynebacteriaceae</taxon>
        <taxon>Corynebacterium</taxon>
    </lineage>
</organism>
<dbReference type="InterPro" id="IPR005835">
    <property type="entry name" value="NTP_transferase_dom"/>
</dbReference>
<comment type="function">
    <text evidence="9">Involved in the biosynthesis of ADP-glucose, a building block required for the elongation reactions to produce glycogen. Catalyzes the reaction between ATP and alpha-D-glucose 1-phosphate (G1P) to produce pyrophosphate and ADP-Glc.</text>
</comment>
<evidence type="ECO:0000313" key="13">
    <source>
        <dbReference type="Proteomes" id="UP001549139"/>
    </source>
</evidence>
<proteinExistence type="inferred from homology"/>
<dbReference type="NCBIfam" id="TIGR02091">
    <property type="entry name" value="glgC"/>
    <property type="match status" value="1"/>
</dbReference>
<dbReference type="NCBIfam" id="NF001947">
    <property type="entry name" value="PRK00725.1"/>
    <property type="match status" value="1"/>
</dbReference>
<feature type="domain" description="Nucleotidyl transferase" evidence="10">
    <location>
        <begin position="32"/>
        <end position="300"/>
    </location>
</feature>
<feature type="site" description="Could play a key role in the communication between the regulatory and the substrate sites" evidence="9">
    <location>
        <position position="121"/>
    </location>
</feature>
<dbReference type="InterPro" id="IPR011004">
    <property type="entry name" value="Trimer_LpxA-like_sf"/>
</dbReference>
<dbReference type="PROSITE" id="PS00809">
    <property type="entry name" value="ADP_GLC_PYROPHOSPH_2"/>
    <property type="match status" value="1"/>
</dbReference>
<dbReference type="SUPFAM" id="SSF53448">
    <property type="entry name" value="Nucleotide-diphospho-sugar transferases"/>
    <property type="match status" value="1"/>
</dbReference>
<evidence type="ECO:0000259" key="10">
    <source>
        <dbReference type="Pfam" id="PF00483"/>
    </source>
</evidence>
<dbReference type="NCBIfam" id="NF002023">
    <property type="entry name" value="PRK00844.1"/>
    <property type="match status" value="1"/>
</dbReference>
<dbReference type="Pfam" id="PF00483">
    <property type="entry name" value="NTP_transferase"/>
    <property type="match status" value="1"/>
</dbReference>
<protein>
    <recommendedName>
        <fullName evidence="9">Glucose-1-phosphate adenylyltransferase</fullName>
        <ecNumber evidence="9">2.7.7.27</ecNumber>
    </recommendedName>
    <alternativeName>
        <fullName evidence="9">ADP-glucose pyrophosphorylase</fullName>
        <shortName evidence="9">ADPGlc PPase</shortName>
    </alternativeName>
    <alternativeName>
        <fullName evidence="9">ADP-glucose synthase</fullName>
    </alternativeName>
</protein>
<dbReference type="PROSITE" id="PS00810">
    <property type="entry name" value="ADP_GLC_PYROPHOSPH_3"/>
    <property type="match status" value="1"/>
</dbReference>
<evidence type="ECO:0000256" key="8">
    <source>
        <dbReference type="ARBA" id="ARBA00023277"/>
    </source>
</evidence>
<dbReference type="HAMAP" id="MF_00624">
    <property type="entry name" value="GlgC"/>
    <property type="match status" value="1"/>
</dbReference>
<evidence type="ECO:0000256" key="6">
    <source>
        <dbReference type="ARBA" id="ARBA00022840"/>
    </source>
</evidence>
<keyword evidence="6 9" id="KW-0067">ATP-binding</keyword>
<dbReference type="SUPFAM" id="SSF51161">
    <property type="entry name" value="Trimeric LpxA-like enzymes"/>
    <property type="match status" value="1"/>
</dbReference>
<name>A0ABV2NV41_9CORY</name>
<evidence type="ECO:0000256" key="9">
    <source>
        <dbReference type="HAMAP-Rule" id="MF_00624"/>
    </source>
</evidence>
<gene>
    <name evidence="9" type="primary">glgC</name>
    <name evidence="12" type="ORF">JOF50_000259</name>
</gene>
<evidence type="ECO:0000256" key="7">
    <source>
        <dbReference type="ARBA" id="ARBA00023056"/>
    </source>
</evidence>
<dbReference type="EC" id="2.7.7.27" evidence="9"/>
<keyword evidence="7 9" id="KW-0320">Glycogen biosynthesis</keyword>
<keyword evidence="3 9" id="KW-0808">Transferase</keyword>
<dbReference type="Proteomes" id="UP001549139">
    <property type="component" value="Unassembled WGS sequence"/>
</dbReference>
<evidence type="ECO:0000256" key="2">
    <source>
        <dbReference type="ARBA" id="ARBA00022600"/>
    </source>
</evidence>
<dbReference type="EMBL" id="JBEPNZ010000001">
    <property type="protein sequence ID" value="MET3943460.1"/>
    <property type="molecule type" value="Genomic_DNA"/>
</dbReference>
<keyword evidence="2 9" id="KW-0321">Glycogen metabolism</keyword>
<dbReference type="PANTHER" id="PTHR43523:SF2">
    <property type="entry name" value="GLUCOSE-1-PHOSPHATE ADENYLYLTRANSFERASE"/>
    <property type="match status" value="1"/>
</dbReference>
<feature type="site" description="Could play a key role in the communication between the regulatory and the substrate sites" evidence="9">
    <location>
        <position position="84"/>
    </location>
</feature>
<dbReference type="CDD" id="cd02508">
    <property type="entry name" value="ADP_Glucose_PP"/>
    <property type="match status" value="1"/>
</dbReference>
<dbReference type="Gene3D" id="2.160.10.10">
    <property type="entry name" value="Hexapeptide repeat proteins"/>
    <property type="match status" value="1"/>
</dbReference>
<feature type="binding site" evidence="9">
    <location>
        <position position="122"/>
    </location>
    <ligand>
        <name>alpha-D-glucose 1-phosphate</name>
        <dbReference type="ChEBI" id="CHEBI:58601"/>
    </ligand>
</feature>
<keyword evidence="8 9" id="KW-0119">Carbohydrate metabolism</keyword>
<dbReference type="Gene3D" id="3.90.550.10">
    <property type="entry name" value="Spore Coat Polysaccharide Biosynthesis Protein SpsA, Chain A"/>
    <property type="match status" value="1"/>
</dbReference>
<evidence type="ECO:0000259" key="11">
    <source>
        <dbReference type="Pfam" id="PF24894"/>
    </source>
</evidence>
<feature type="binding site" evidence="9">
    <location>
        <position position="187"/>
    </location>
    <ligand>
        <name>alpha-D-glucose 1-phosphate</name>
        <dbReference type="ChEBI" id="CHEBI:58601"/>
    </ligand>
</feature>
<dbReference type="PROSITE" id="PS00808">
    <property type="entry name" value="ADP_GLC_PYROPHOSPH_1"/>
    <property type="match status" value="1"/>
</dbReference>
<dbReference type="InterPro" id="IPR029044">
    <property type="entry name" value="Nucleotide-diphossugar_trans"/>
</dbReference>
<comment type="pathway">
    <text evidence="9">Glycan biosynthesis; glycogen biosynthesis.</text>
</comment>
<comment type="caution">
    <text evidence="12">The sequence shown here is derived from an EMBL/GenBank/DDBJ whole genome shotgun (WGS) entry which is preliminary data.</text>
</comment>
<keyword evidence="5 9" id="KW-0547">Nucleotide-binding</keyword>
<dbReference type="CDD" id="cd04651">
    <property type="entry name" value="LbH_G1P_AT_C"/>
    <property type="match status" value="1"/>
</dbReference>
<dbReference type="InterPro" id="IPR023049">
    <property type="entry name" value="GlgC_bac"/>
</dbReference>
<dbReference type="Pfam" id="PF24894">
    <property type="entry name" value="Hexapep_GlmU"/>
    <property type="match status" value="1"/>
</dbReference>
<dbReference type="PANTHER" id="PTHR43523">
    <property type="entry name" value="GLUCOSE-1-PHOSPHATE ADENYLYLTRANSFERASE-RELATED"/>
    <property type="match status" value="1"/>
</dbReference>
<evidence type="ECO:0000256" key="1">
    <source>
        <dbReference type="ARBA" id="ARBA00010443"/>
    </source>
</evidence>
<dbReference type="GO" id="GO:0008878">
    <property type="term" value="F:glucose-1-phosphate adenylyltransferase activity"/>
    <property type="evidence" value="ECO:0007669"/>
    <property type="project" value="UniProtKB-EC"/>
</dbReference>